<dbReference type="EMBL" id="CP046457">
    <property type="protein sequence ID" value="QGU00360.1"/>
    <property type="molecule type" value="Genomic_DNA"/>
</dbReference>
<evidence type="ECO:0000256" key="3">
    <source>
        <dbReference type="ARBA" id="ARBA00023306"/>
    </source>
</evidence>
<keyword evidence="2 4" id="KW-0238">DNA-binding</keyword>
<feature type="domain" description="WhiA LAGLIDADG-like" evidence="7">
    <location>
        <begin position="128"/>
        <end position="219"/>
    </location>
</feature>
<evidence type="ECO:0000313" key="8">
    <source>
        <dbReference type="EMBL" id="QGU00360.1"/>
    </source>
</evidence>
<organism evidence="8 9">
    <name type="scientific">Candidatus Syntrophocurvum alkaliphilum</name>
    <dbReference type="NCBI Taxonomy" id="2293317"/>
    <lineage>
        <taxon>Bacteria</taxon>
        <taxon>Bacillati</taxon>
        <taxon>Bacillota</taxon>
        <taxon>Clostridia</taxon>
        <taxon>Eubacteriales</taxon>
        <taxon>Syntrophomonadaceae</taxon>
        <taxon>Candidatus Syntrophocurvum</taxon>
    </lineage>
</organism>
<evidence type="ECO:0000256" key="4">
    <source>
        <dbReference type="HAMAP-Rule" id="MF_01420"/>
    </source>
</evidence>
<dbReference type="PANTHER" id="PTHR37307:SF1">
    <property type="entry name" value="CELL DIVISION PROTEIN WHIA-RELATED"/>
    <property type="match status" value="1"/>
</dbReference>
<comment type="function">
    <text evidence="4">Involved in cell division and chromosome segregation.</text>
</comment>
<dbReference type="KEGG" id="salq:SYNTR_1766"/>
<evidence type="ECO:0000259" key="7">
    <source>
        <dbReference type="Pfam" id="PF14527"/>
    </source>
</evidence>
<keyword evidence="9" id="KW-1185">Reference proteome</keyword>
<evidence type="ECO:0000256" key="2">
    <source>
        <dbReference type="ARBA" id="ARBA00023125"/>
    </source>
</evidence>
<dbReference type="InterPro" id="IPR003802">
    <property type="entry name" value="Sporulation_regulator_WhiA"/>
</dbReference>
<dbReference type="Pfam" id="PF02650">
    <property type="entry name" value="HTH_WhiA"/>
    <property type="match status" value="1"/>
</dbReference>
<keyword evidence="3 4" id="KW-0131">Cell cycle</keyword>
<feature type="domain" description="Sporulation regulator WhiA C-terminal" evidence="5">
    <location>
        <begin position="222"/>
        <end position="304"/>
    </location>
</feature>
<dbReference type="PANTHER" id="PTHR37307">
    <property type="entry name" value="CELL DIVISION PROTEIN WHIA-RELATED"/>
    <property type="match status" value="1"/>
</dbReference>
<dbReference type="NCBIfam" id="TIGR00647">
    <property type="entry name" value="DNA_bind_WhiA"/>
    <property type="match status" value="1"/>
</dbReference>
<keyword evidence="1 4" id="KW-0132">Cell division</keyword>
<accession>A0A6I6DK13</accession>
<dbReference type="GO" id="GO:0043937">
    <property type="term" value="P:regulation of sporulation"/>
    <property type="evidence" value="ECO:0007669"/>
    <property type="project" value="InterPro"/>
</dbReference>
<feature type="domain" description="Sporulation transcription regulator WhiA N-terminal" evidence="6">
    <location>
        <begin position="20"/>
        <end position="96"/>
    </location>
</feature>
<evidence type="ECO:0000256" key="1">
    <source>
        <dbReference type="ARBA" id="ARBA00022618"/>
    </source>
</evidence>
<dbReference type="RefSeq" id="WP_156204154.1">
    <property type="nucleotide sequence ID" value="NZ_CP046457.1"/>
</dbReference>
<name>A0A6I6DK13_9FIRM</name>
<dbReference type="InterPro" id="IPR027434">
    <property type="entry name" value="Homing_endonucl"/>
</dbReference>
<dbReference type="Pfam" id="PF10298">
    <property type="entry name" value="WhiA_N"/>
    <property type="match status" value="1"/>
</dbReference>
<protein>
    <recommendedName>
        <fullName evidence="4">Probable cell division protein WhiA</fullName>
    </recommendedName>
</protein>
<dbReference type="OrthoDB" id="401278at2"/>
<dbReference type="InterPro" id="IPR039518">
    <property type="entry name" value="WhiA_LAGLIDADG_dom"/>
</dbReference>
<sequence>MINFSNEVKNELARIMPEKDCCKKAEAAAILNSSGYILNTNETILRIVNENVAAARKVFKILKESYDLKSTVVIDNRKRFKKNKVYIIDTILNKENINVLANFNILNDNCKINNKINWRLVGKKCCKRAYIRGLFLVRGFVNKPEGSYHLEIVCNDTKLAHDSKRLLAKCDIEARLTERKSNIIIYLKESEKIVDLLRIIGANKALLEFENVRIIKSMRNNVNRQVNCETANLAKTVDASLRQIELIKKVIDRHGVDIFPLGIKELAMLRIDYPDSTLKELGNMMSPPLTKSGTAYRMRKLERICEQLLEDDYL</sequence>
<evidence type="ECO:0000259" key="6">
    <source>
        <dbReference type="Pfam" id="PF10298"/>
    </source>
</evidence>
<evidence type="ECO:0000259" key="5">
    <source>
        <dbReference type="Pfam" id="PF02650"/>
    </source>
</evidence>
<dbReference type="GO" id="GO:0003677">
    <property type="term" value="F:DNA binding"/>
    <property type="evidence" value="ECO:0007669"/>
    <property type="project" value="UniProtKB-UniRule"/>
</dbReference>
<dbReference type="InterPro" id="IPR023054">
    <property type="entry name" value="Sporulation_regulator_WhiA_C"/>
</dbReference>
<dbReference type="Gene3D" id="3.10.28.10">
    <property type="entry name" value="Homing endonucleases"/>
    <property type="match status" value="1"/>
</dbReference>
<reference evidence="9" key="1">
    <citation type="journal article" date="2019" name="Microbiology">
        <title>Complete Genome Sequence of an Uncultured Bacterium of the Candidate Phylum Bipolaricaulota.</title>
        <authorList>
            <person name="Kadnikov V.V."/>
            <person name="Mardanov A.V."/>
            <person name="Beletsky A.V."/>
            <person name="Frank Y.A."/>
            <person name="Karnachuk O.V."/>
            <person name="Ravin N.V."/>
        </authorList>
    </citation>
    <scope>NUCLEOTIDE SEQUENCE [LARGE SCALE GENOMIC DNA]</scope>
</reference>
<comment type="similarity">
    <text evidence="4">Belongs to the WhiA family.</text>
</comment>
<dbReference type="GO" id="GO:0051301">
    <property type="term" value="P:cell division"/>
    <property type="evidence" value="ECO:0007669"/>
    <property type="project" value="UniProtKB-UniRule"/>
</dbReference>
<dbReference type="SUPFAM" id="SSF55608">
    <property type="entry name" value="Homing endonucleases"/>
    <property type="match status" value="1"/>
</dbReference>
<gene>
    <name evidence="4" type="primary">whiA</name>
    <name evidence="8" type="ORF">SYNTR_1766</name>
</gene>
<dbReference type="Pfam" id="PF14527">
    <property type="entry name" value="LAGLIDADG_WhiA"/>
    <property type="match status" value="1"/>
</dbReference>
<dbReference type="InterPro" id="IPR018478">
    <property type="entry name" value="Sporu_reg_WhiA_N_dom"/>
</dbReference>
<dbReference type="Proteomes" id="UP000426444">
    <property type="component" value="Chromosome"/>
</dbReference>
<dbReference type="AlphaFoldDB" id="A0A6I6DK13"/>
<evidence type="ECO:0000313" key="9">
    <source>
        <dbReference type="Proteomes" id="UP000426444"/>
    </source>
</evidence>
<dbReference type="HAMAP" id="MF_01420">
    <property type="entry name" value="HTH_type_WhiA"/>
    <property type="match status" value="1"/>
</dbReference>
<proteinExistence type="inferred from homology"/>